<proteinExistence type="predicted"/>
<gene>
    <name evidence="1" type="ORF">Daura_25220</name>
</gene>
<name>A0A9Q9MH85_9ACTN</name>
<evidence type="ECO:0000313" key="2">
    <source>
        <dbReference type="Proteomes" id="UP001058003"/>
    </source>
</evidence>
<reference evidence="1" key="1">
    <citation type="submission" date="2021-04" db="EMBL/GenBank/DDBJ databases">
        <title>Dactylosporangium aurantiacum NRRL B-8018 full assembly.</title>
        <authorList>
            <person name="Hartkoorn R.C."/>
            <person name="Beaudoing E."/>
            <person name="Hot D."/>
        </authorList>
    </citation>
    <scope>NUCLEOTIDE SEQUENCE</scope>
    <source>
        <strain evidence="1">NRRL B-8018</strain>
    </source>
</reference>
<evidence type="ECO:0000313" key="1">
    <source>
        <dbReference type="EMBL" id="UWZ59168.1"/>
    </source>
</evidence>
<protein>
    <submittedName>
        <fullName evidence="1">Uncharacterized protein</fullName>
    </submittedName>
</protein>
<dbReference type="Proteomes" id="UP001058003">
    <property type="component" value="Chromosome"/>
</dbReference>
<organism evidence="1 2">
    <name type="scientific">Dactylosporangium aurantiacum</name>
    <dbReference type="NCBI Taxonomy" id="35754"/>
    <lineage>
        <taxon>Bacteria</taxon>
        <taxon>Bacillati</taxon>
        <taxon>Actinomycetota</taxon>
        <taxon>Actinomycetes</taxon>
        <taxon>Micromonosporales</taxon>
        <taxon>Micromonosporaceae</taxon>
        <taxon>Dactylosporangium</taxon>
    </lineage>
</organism>
<sequence>MTDFEWGTLSAARQARLDAVPDMVRHALRVLEDVLEEADHACTFTLEETPLTGDLDAAVRALLPASCEVAGLTPVPVWSTVVGAALPGFFVPSRQPQAWAAQAAPRVLAEALSAWVTALLARLWPATAQAWELTVRSRDWYEAAYVDVVVLADGRVWLLHLGVSD</sequence>
<dbReference type="OrthoDB" id="3389895at2"/>
<keyword evidence="2" id="KW-1185">Reference proteome</keyword>
<dbReference type="RefSeq" id="WP_156089939.1">
    <property type="nucleotide sequence ID" value="NZ_CP073767.1"/>
</dbReference>
<dbReference type="EMBL" id="CP073767">
    <property type="protein sequence ID" value="UWZ59168.1"/>
    <property type="molecule type" value="Genomic_DNA"/>
</dbReference>
<dbReference type="KEGG" id="daur:Daura_25220"/>
<accession>A0A9Q9MH85</accession>
<dbReference type="AlphaFoldDB" id="A0A9Q9MH85"/>